<organism evidence="2 3">
    <name type="scientific">Drosophila albomicans</name>
    <name type="common">Fruit fly</name>
    <dbReference type="NCBI Taxonomy" id="7291"/>
    <lineage>
        <taxon>Eukaryota</taxon>
        <taxon>Metazoa</taxon>
        <taxon>Ecdysozoa</taxon>
        <taxon>Arthropoda</taxon>
        <taxon>Hexapoda</taxon>
        <taxon>Insecta</taxon>
        <taxon>Pterygota</taxon>
        <taxon>Neoptera</taxon>
        <taxon>Endopterygota</taxon>
        <taxon>Diptera</taxon>
        <taxon>Brachycera</taxon>
        <taxon>Muscomorpha</taxon>
        <taxon>Ephydroidea</taxon>
        <taxon>Drosophilidae</taxon>
        <taxon>Drosophila</taxon>
    </lineage>
</organism>
<feature type="region of interest" description="Disordered" evidence="1">
    <location>
        <begin position="22"/>
        <end position="46"/>
    </location>
</feature>
<proteinExistence type="predicted"/>
<dbReference type="GeneID" id="117564944"/>
<dbReference type="RefSeq" id="XP_034099789.2">
    <property type="nucleotide sequence ID" value="XM_034243898.2"/>
</dbReference>
<evidence type="ECO:0000313" key="3">
    <source>
        <dbReference type="RefSeq" id="XP_034099789.2"/>
    </source>
</evidence>
<gene>
    <name evidence="3" type="primary">LOC117564944</name>
</gene>
<evidence type="ECO:0000313" key="2">
    <source>
        <dbReference type="Proteomes" id="UP000515160"/>
    </source>
</evidence>
<feature type="region of interest" description="Disordered" evidence="1">
    <location>
        <begin position="91"/>
        <end position="110"/>
    </location>
</feature>
<dbReference type="Proteomes" id="UP000515160">
    <property type="component" value="Chromosome 2L"/>
</dbReference>
<dbReference type="AlphaFoldDB" id="A0A6P8W8J4"/>
<reference evidence="3" key="1">
    <citation type="submission" date="2025-08" db="UniProtKB">
        <authorList>
            <consortium name="RefSeq"/>
        </authorList>
    </citation>
    <scope>IDENTIFICATION</scope>
    <source>
        <strain evidence="3">15112-1751.03</strain>
        <tissue evidence="3">Whole Adult</tissue>
    </source>
</reference>
<evidence type="ECO:0000256" key="1">
    <source>
        <dbReference type="SAM" id="MobiDB-lite"/>
    </source>
</evidence>
<feature type="compositionally biased region" description="Low complexity" evidence="1">
    <location>
        <begin position="91"/>
        <end position="102"/>
    </location>
</feature>
<feature type="compositionally biased region" description="Low complexity" evidence="1">
    <location>
        <begin position="28"/>
        <end position="46"/>
    </location>
</feature>
<name>A0A6P8W8J4_DROAB</name>
<sequence>MRGAIFGQIEARKMPATVLPAASGHTTNKLNNHNNNNNNNNNIIMLNNNNSSSNNISNSLCNSIAHLSDSRTNLTVNTPTACQRLSEMFRRSIASSTQSSSRENTYEEVS</sequence>
<keyword evidence="2" id="KW-1185">Reference proteome</keyword>
<protein>
    <submittedName>
        <fullName evidence="3">Bromodomain-containing protein DDB_G0271118-like</fullName>
    </submittedName>
</protein>
<accession>A0A6P8W8J4</accession>